<evidence type="ECO:0000313" key="12">
    <source>
        <dbReference type="EMBL" id="MBB4018747.1"/>
    </source>
</evidence>
<dbReference type="Pfam" id="PF01786">
    <property type="entry name" value="AOX"/>
    <property type="match status" value="1"/>
</dbReference>
<keyword evidence="9 12" id="KW-0560">Oxidoreductase</keyword>
<dbReference type="GO" id="GO:0046872">
    <property type="term" value="F:metal ion binding"/>
    <property type="evidence" value="ECO:0007669"/>
    <property type="project" value="UniProtKB-KW"/>
</dbReference>
<evidence type="ECO:0000256" key="3">
    <source>
        <dbReference type="ARBA" id="ARBA00022448"/>
    </source>
</evidence>
<dbReference type="PANTHER" id="PTHR31803">
    <property type="entry name" value="ALTERNATIVE OXIDASE"/>
    <property type="match status" value="1"/>
</dbReference>
<evidence type="ECO:0000256" key="1">
    <source>
        <dbReference type="ARBA" id="ARBA00001962"/>
    </source>
</evidence>
<protein>
    <submittedName>
        <fullName evidence="12">Ubiquinol oxidase</fullName>
        <ecNumber evidence="12">1.10.3.11</ecNumber>
    </submittedName>
</protein>
<dbReference type="GO" id="GO:0102721">
    <property type="term" value="F:ubiquinol:oxygen oxidoreductase activity"/>
    <property type="evidence" value="ECO:0007669"/>
    <property type="project" value="UniProtKB-EC"/>
</dbReference>
<dbReference type="InterPro" id="IPR038659">
    <property type="entry name" value="AOX_sf"/>
</dbReference>
<keyword evidence="11" id="KW-0472">Membrane</keyword>
<keyword evidence="8" id="KW-1133">Transmembrane helix</keyword>
<keyword evidence="10" id="KW-0408">Iron</keyword>
<dbReference type="PANTHER" id="PTHR31803:SF3">
    <property type="entry name" value="ALTERNATIVE OXIDASE"/>
    <property type="match status" value="1"/>
</dbReference>
<proteinExistence type="predicted"/>
<sequence length="219" mass="24423">MLMIDKGDFARHHTPASLADRIAAGIVRLMEGAASLFFGRRYGDGAVVLETVAAVPAMVTATLLHLKCLRRMIDDRGWVRAFMDEAESQRAHLMAFVALQQPGPGERLFIAVAQALFYNAFFLLHLVSPRTGHRLTGYLAEAAVRDYSRRIVRLETGQEENVPAPAFAVSYWNLPRDARLSDMLVAMREDEAIHRDINHAFADALAAGRPLPEREGWQV</sequence>
<dbReference type="GO" id="GO:0009916">
    <property type="term" value="F:alternative oxidase activity"/>
    <property type="evidence" value="ECO:0007669"/>
    <property type="project" value="InterPro"/>
</dbReference>
<dbReference type="GO" id="GO:0016020">
    <property type="term" value="C:membrane"/>
    <property type="evidence" value="ECO:0007669"/>
    <property type="project" value="UniProtKB-SubCell"/>
</dbReference>
<dbReference type="AlphaFoldDB" id="A0A840C8T6"/>
<keyword evidence="13" id="KW-1185">Reference proteome</keyword>
<evidence type="ECO:0000256" key="9">
    <source>
        <dbReference type="ARBA" id="ARBA00023002"/>
    </source>
</evidence>
<evidence type="ECO:0000256" key="8">
    <source>
        <dbReference type="ARBA" id="ARBA00022989"/>
    </source>
</evidence>
<dbReference type="InterPro" id="IPR002680">
    <property type="entry name" value="AOX"/>
</dbReference>
<organism evidence="12 13">
    <name type="scientific">Chelatococcus caeni</name>
    <dbReference type="NCBI Taxonomy" id="1348468"/>
    <lineage>
        <taxon>Bacteria</taxon>
        <taxon>Pseudomonadati</taxon>
        <taxon>Pseudomonadota</taxon>
        <taxon>Alphaproteobacteria</taxon>
        <taxon>Hyphomicrobiales</taxon>
        <taxon>Chelatococcaceae</taxon>
        <taxon>Chelatococcus</taxon>
    </lineage>
</organism>
<dbReference type="Gene3D" id="1.20.1260.140">
    <property type="entry name" value="Alternative oxidase"/>
    <property type="match status" value="1"/>
</dbReference>
<keyword evidence="6" id="KW-0479">Metal-binding</keyword>
<evidence type="ECO:0000256" key="10">
    <source>
        <dbReference type="ARBA" id="ARBA00023004"/>
    </source>
</evidence>
<evidence type="ECO:0000256" key="2">
    <source>
        <dbReference type="ARBA" id="ARBA00004370"/>
    </source>
</evidence>
<evidence type="ECO:0000256" key="7">
    <source>
        <dbReference type="ARBA" id="ARBA00022982"/>
    </source>
</evidence>
<comment type="subcellular location">
    <subcellularLocation>
        <location evidence="2">Membrane</location>
    </subcellularLocation>
</comment>
<comment type="cofactor">
    <cofactor evidence="1">
        <name>Fe cation</name>
        <dbReference type="ChEBI" id="CHEBI:24875"/>
    </cofactor>
</comment>
<gene>
    <name evidence="12" type="ORF">GGR16_003794</name>
</gene>
<keyword evidence="4" id="KW-0679">Respiratory chain</keyword>
<keyword evidence="5" id="KW-0812">Transmembrane</keyword>
<dbReference type="GO" id="GO:0010230">
    <property type="term" value="P:alternative respiration"/>
    <property type="evidence" value="ECO:0007669"/>
    <property type="project" value="TreeGrafter"/>
</dbReference>
<name>A0A840C8T6_9HYPH</name>
<keyword evidence="7" id="KW-0249">Electron transport</keyword>
<dbReference type="Proteomes" id="UP000577362">
    <property type="component" value="Unassembled WGS sequence"/>
</dbReference>
<dbReference type="EC" id="1.10.3.11" evidence="12"/>
<evidence type="ECO:0000256" key="6">
    <source>
        <dbReference type="ARBA" id="ARBA00022723"/>
    </source>
</evidence>
<evidence type="ECO:0000256" key="5">
    <source>
        <dbReference type="ARBA" id="ARBA00022692"/>
    </source>
</evidence>
<evidence type="ECO:0000256" key="11">
    <source>
        <dbReference type="ARBA" id="ARBA00023136"/>
    </source>
</evidence>
<evidence type="ECO:0000256" key="4">
    <source>
        <dbReference type="ARBA" id="ARBA00022660"/>
    </source>
</evidence>
<reference evidence="12 13" key="1">
    <citation type="submission" date="2020-08" db="EMBL/GenBank/DDBJ databases">
        <title>Genomic Encyclopedia of Type Strains, Phase IV (KMG-IV): sequencing the most valuable type-strain genomes for metagenomic binning, comparative biology and taxonomic classification.</title>
        <authorList>
            <person name="Goeker M."/>
        </authorList>
    </citation>
    <scope>NUCLEOTIDE SEQUENCE [LARGE SCALE GENOMIC DNA]</scope>
    <source>
        <strain evidence="12 13">DSM 103737</strain>
    </source>
</reference>
<dbReference type="EMBL" id="JACIEN010000005">
    <property type="protein sequence ID" value="MBB4018747.1"/>
    <property type="molecule type" value="Genomic_DNA"/>
</dbReference>
<keyword evidence="3" id="KW-0813">Transport</keyword>
<accession>A0A840C8T6</accession>
<evidence type="ECO:0000313" key="13">
    <source>
        <dbReference type="Proteomes" id="UP000577362"/>
    </source>
</evidence>
<comment type="caution">
    <text evidence="12">The sequence shown here is derived from an EMBL/GenBank/DDBJ whole genome shotgun (WGS) entry which is preliminary data.</text>
</comment>
<dbReference type="RefSeq" id="WP_183317592.1">
    <property type="nucleotide sequence ID" value="NZ_JACIEN010000005.1"/>
</dbReference>